<evidence type="ECO:0000313" key="4">
    <source>
        <dbReference type="Proteomes" id="UP001149400"/>
    </source>
</evidence>
<keyword evidence="4" id="KW-1185">Reference proteome</keyword>
<feature type="transmembrane region" description="Helical" evidence="2">
    <location>
        <begin position="7"/>
        <end position="24"/>
    </location>
</feature>
<dbReference type="RefSeq" id="WP_274165077.1">
    <property type="nucleotide sequence ID" value="NZ_JAJUBC010000015.1"/>
</dbReference>
<reference evidence="3" key="1">
    <citation type="submission" date="2021-12" db="EMBL/GenBank/DDBJ databases">
        <title>Enterovibrio ZSDZ35 sp. nov. and Enterovibrio ZSDZ42 sp. nov., isolated from coastal seawater in Qingdao.</title>
        <authorList>
            <person name="Zhang P."/>
        </authorList>
    </citation>
    <scope>NUCLEOTIDE SEQUENCE</scope>
    <source>
        <strain evidence="3">ZSDZ42</strain>
    </source>
</reference>
<keyword evidence="2" id="KW-1133">Transmembrane helix</keyword>
<dbReference type="EMBL" id="JAJUBC010000015">
    <property type="protein sequence ID" value="MDD1794243.1"/>
    <property type="molecule type" value="Genomic_DNA"/>
</dbReference>
<accession>A0ABT5R1T5</accession>
<sequence>MKSSKVLMVVLSVGVVGLAVWLMFVDQPSPNAAVVHEKTIEEKTVTSASTPVLPPNPNRGAPSLAKQAPKGEDVVVSEEMAVQFSRIAQTFESELDFPPYSQPILDSASPYLSPNHFSVVEMPVLDGTDSAALVMDKYRYFFPEPLSFKVKSGLAVESMSFSLIDTETRSVVATGTSENQRGELFAKDSWPANVRLRVVVEFESGTDVLTADINYQNPVAYVLSLQPSYVAGADWVLPLDVDAKLEGLYRLRANLYQSDGIPVAVLVSKQRLTLGENVMDLKAHQSVFGGMKGEYQLRDLQLERMSGFPGEDTRYGVSVLSVIELGEFDAGDLSGDAYEPSEQEQQQLLFLKSLAGEV</sequence>
<evidence type="ECO:0000256" key="2">
    <source>
        <dbReference type="SAM" id="Phobius"/>
    </source>
</evidence>
<protein>
    <submittedName>
        <fullName evidence="3">Uncharacterized protein</fullName>
    </submittedName>
</protein>
<keyword evidence="2" id="KW-0812">Transmembrane</keyword>
<proteinExistence type="predicted"/>
<feature type="region of interest" description="Disordered" evidence="1">
    <location>
        <begin position="45"/>
        <end position="68"/>
    </location>
</feature>
<evidence type="ECO:0000256" key="1">
    <source>
        <dbReference type="SAM" id="MobiDB-lite"/>
    </source>
</evidence>
<evidence type="ECO:0000313" key="3">
    <source>
        <dbReference type="EMBL" id="MDD1794243.1"/>
    </source>
</evidence>
<organism evidence="3 4">
    <name type="scientific">Enterovibrio gelatinilyticus</name>
    <dbReference type="NCBI Taxonomy" id="2899819"/>
    <lineage>
        <taxon>Bacteria</taxon>
        <taxon>Pseudomonadati</taxon>
        <taxon>Pseudomonadota</taxon>
        <taxon>Gammaproteobacteria</taxon>
        <taxon>Vibrionales</taxon>
        <taxon>Vibrionaceae</taxon>
        <taxon>Enterovibrio</taxon>
    </lineage>
</organism>
<comment type="caution">
    <text evidence="3">The sequence shown here is derived from an EMBL/GenBank/DDBJ whole genome shotgun (WGS) entry which is preliminary data.</text>
</comment>
<gene>
    <name evidence="3" type="ORF">LRP50_13965</name>
</gene>
<name>A0ABT5R1T5_9GAMM</name>
<keyword evidence="2" id="KW-0472">Membrane</keyword>
<dbReference type="Proteomes" id="UP001149400">
    <property type="component" value="Unassembled WGS sequence"/>
</dbReference>